<dbReference type="KEGG" id="srhi:H9L12_10510"/>
<proteinExistence type="predicted"/>
<evidence type="ECO:0000313" key="1">
    <source>
        <dbReference type="EMBL" id="QNN64695.1"/>
    </source>
</evidence>
<dbReference type="EMBL" id="CP060717">
    <property type="protein sequence ID" value="QNN64695.1"/>
    <property type="molecule type" value="Genomic_DNA"/>
</dbReference>
<dbReference type="AlphaFoldDB" id="A0A7G9SA20"/>
<keyword evidence="2" id="KW-1185">Reference proteome</keyword>
<dbReference type="RefSeq" id="WP_187541694.1">
    <property type="nucleotide sequence ID" value="NZ_CP060717.1"/>
</dbReference>
<protein>
    <submittedName>
        <fullName evidence="1">Uncharacterized protein</fullName>
    </submittedName>
</protein>
<reference evidence="1 2" key="1">
    <citation type="submission" date="2020-08" db="EMBL/GenBank/DDBJ databases">
        <title>Genome sequence of Sphingomonas rhizophila KACC 19189T.</title>
        <authorList>
            <person name="Hyun D.-W."/>
            <person name="Bae J.-W."/>
        </authorList>
    </citation>
    <scope>NUCLEOTIDE SEQUENCE [LARGE SCALE GENOMIC DNA]</scope>
    <source>
        <strain evidence="1 2">KACC 19189</strain>
    </source>
</reference>
<name>A0A7G9SA20_9SPHN</name>
<sequence length="104" mass="10499">MRAVLFILILVAVAAIVAVSTGMVSIFQTSPAQLPSVAAEDGKIRATGGNAPSFEVQTGSVGVGTQNATVAVPTVKVERSDKTVAVPALEVRPAQPANATTNAQ</sequence>
<gene>
    <name evidence="1" type="ORF">H9L12_10510</name>
</gene>
<evidence type="ECO:0000313" key="2">
    <source>
        <dbReference type="Proteomes" id="UP000515955"/>
    </source>
</evidence>
<dbReference type="Proteomes" id="UP000515955">
    <property type="component" value="Chromosome"/>
</dbReference>
<organism evidence="1 2">
    <name type="scientific">Sphingomonas rhizophila</name>
    <dbReference type="NCBI Taxonomy" id="2071607"/>
    <lineage>
        <taxon>Bacteria</taxon>
        <taxon>Pseudomonadati</taxon>
        <taxon>Pseudomonadota</taxon>
        <taxon>Alphaproteobacteria</taxon>
        <taxon>Sphingomonadales</taxon>
        <taxon>Sphingomonadaceae</taxon>
        <taxon>Sphingomonas</taxon>
    </lineage>
</organism>
<accession>A0A7G9SA20</accession>